<feature type="signal peptide" evidence="1">
    <location>
        <begin position="1"/>
        <end position="20"/>
    </location>
</feature>
<organism evidence="2 3">
    <name type="scientific">Leptidea sinapis</name>
    <dbReference type="NCBI Taxonomy" id="189913"/>
    <lineage>
        <taxon>Eukaryota</taxon>
        <taxon>Metazoa</taxon>
        <taxon>Ecdysozoa</taxon>
        <taxon>Arthropoda</taxon>
        <taxon>Hexapoda</taxon>
        <taxon>Insecta</taxon>
        <taxon>Pterygota</taxon>
        <taxon>Neoptera</taxon>
        <taxon>Endopterygota</taxon>
        <taxon>Lepidoptera</taxon>
        <taxon>Glossata</taxon>
        <taxon>Ditrysia</taxon>
        <taxon>Papilionoidea</taxon>
        <taxon>Pieridae</taxon>
        <taxon>Dismorphiinae</taxon>
        <taxon>Leptidea</taxon>
    </lineage>
</organism>
<name>A0A5E4PPN6_9NEOP</name>
<dbReference type="AlphaFoldDB" id="A0A5E4PPN6"/>
<protein>
    <submittedName>
        <fullName evidence="2">Uncharacterized protein</fullName>
    </submittedName>
</protein>
<dbReference type="Proteomes" id="UP000324832">
    <property type="component" value="Unassembled WGS sequence"/>
</dbReference>
<evidence type="ECO:0000256" key="1">
    <source>
        <dbReference type="SAM" id="SignalP"/>
    </source>
</evidence>
<evidence type="ECO:0000313" key="2">
    <source>
        <dbReference type="EMBL" id="VVC86963.1"/>
    </source>
</evidence>
<feature type="chain" id="PRO_5023081464" evidence="1">
    <location>
        <begin position="21"/>
        <end position="85"/>
    </location>
</feature>
<accession>A0A5E4PPN6</accession>
<keyword evidence="3" id="KW-1185">Reference proteome</keyword>
<gene>
    <name evidence="2" type="ORF">LSINAPIS_LOCUS688</name>
</gene>
<proteinExistence type="predicted"/>
<evidence type="ECO:0000313" key="3">
    <source>
        <dbReference type="Proteomes" id="UP000324832"/>
    </source>
</evidence>
<sequence>MNLLWFAIIIVAIFAIRVVSDDIFHNVFIRRFITSGDSIIDKHVLFKVLFCYGYGTFYVASDKTSVFVTVKNRALLEMGPGILNH</sequence>
<keyword evidence="1" id="KW-0732">Signal</keyword>
<reference evidence="2 3" key="1">
    <citation type="submission" date="2017-07" db="EMBL/GenBank/DDBJ databases">
        <authorList>
            <person name="Talla V."/>
            <person name="Backstrom N."/>
        </authorList>
    </citation>
    <scope>NUCLEOTIDE SEQUENCE [LARGE SCALE GENOMIC DNA]</scope>
</reference>
<dbReference type="EMBL" id="FZQP02000049">
    <property type="protein sequence ID" value="VVC86963.1"/>
    <property type="molecule type" value="Genomic_DNA"/>
</dbReference>